<evidence type="ECO:0000313" key="1">
    <source>
        <dbReference type="EMBL" id="KNA96338.1"/>
    </source>
</evidence>
<reference evidence="1" key="2">
    <citation type="journal article" date="2010" name="Nature">
        <title>Comparative genomics reveals mobile pathogenicity chromosomes in Fusarium.</title>
        <authorList>
            <person name="Ma L.J."/>
            <person name="van der Does H.C."/>
            <person name="Borkovich K.A."/>
            <person name="Coleman J.J."/>
            <person name="Daboussi M.J."/>
            <person name="Di Pietro A."/>
            <person name="Dufresne M."/>
            <person name="Freitag M."/>
            <person name="Grabherr M."/>
            <person name="Henrissat B."/>
            <person name="Houterman P.M."/>
            <person name="Kang S."/>
            <person name="Shim W.B."/>
            <person name="Woloshuk C."/>
            <person name="Xie X."/>
            <person name="Xu J.R."/>
            <person name="Antoniw J."/>
            <person name="Baker S.E."/>
            <person name="Bluhm B.H."/>
            <person name="Breakspear A."/>
            <person name="Brown D.W."/>
            <person name="Butchko R.A."/>
            <person name="Chapman S."/>
            <person name="Coulson R."/>
            <person name="Coutinho P.M."/>
            <person name="Danchin E.G."/>
            <person name="Diener A."/>
            <person name="Gale L.R."/>
            <person name="Gardiner D.M."/>
            <person name="Goff S."/>
            <person name="Hammond-Kosack K.E."/>
            <person name="Hilburn K."/>
            <person name="Hua-Van A."/>
            <person name="Jonkers W."/>
            <person name="Kazan K."/>
            <person name="Kodira C.D."/>
            <person name="Koehrsen M."/>
            <person name="Kumar L."/>
            <person name="Lee Y.H."/>
            <person name="Li L."/>
            <person name="Manners J.M."/>
            <person name="Miranda-Saavedra D."/>
            <person name="Mukherjee M."/>
            <person name="Park G."/>
            <person name="Park J."/>
            <person name="Park S.Y."/>
            <person name="Proctor R.H."/>
            <person name="Regev A."/>
            <person name="Ruiz-Roldan M.C."/>
            <person name="Sain D."/>
            <person name="Sakthikumar S."/>
            <person name="Sykes S."/>
            <person name="Schwartz D.C."/>
            <person name="Turgeon B.G."/>
            <person name="Wapinski I."/>
            <person name="Yoder O."/>
            <person name="Young S."/>
            <person name="Zeng Q."/>
            <person name="Zhou S."/>
            <person name="Galagan J."/>
            <person name="Cuomo C.A."/>
            <person name="Kistler H.C."/>
            <person name="Rep M."/>
        </authorList>
    </citation>
    <scope>NUCLEOTIDE SEQUENCE [LARGE SCALE GENOMIC DNA]</scope>
    <source>
        <strain evidence="1">4287</strain>
    </source>
</reference>
<dbReference type="EMBL" id="DS231697">
    <property type="protein sequence ID" value="KNA96338.1"/>
    <property type="molecule type" value="Genomic_DNA"/>
</dbReference>
<protein>
    <submittedName>
        <fullName evidence="1">Uncharacterized protein</fullName>
    </submittedName>
</protein>
<evidence type="ECO:0000313" key="2">
    <source>
        <dbReference type="Proteomes" id="UP000009097"/>
    </source>
</evidence>
<dbReference type="KEGG" id="fox:FOXG_18139"/>
<gene>
    <name evidence="1" type="ORF">FOXG_18139</name>
</gene>
<dbReference type="EMBL" id="DS231697">
    <property type="protein sequence ID" value="KNA96339.1"/>
    <property type="molecule type" value="Genomic_DNA"/>
</dbReference>
<dbReference type="RefSeq" id="XP_018234385.1">
    <property type="nucleotide sequence ID" value="XM_018398186.1"/>
</dbReference>
<dbReference type="GeneID" id="28958845"/>
<dbReference type="Proteomes" id="UP000009097">
    <property type="component" value="Unassembled WGS sequence"/>
</dbReference>
<reference evidence="1" key="1">
    <citation type="submission" date="2007-04" db="EMBL/GenBank/DDBJ databases">
        <authorList>
            <consortium name="The Broad Institute Genome Sequencing Platform"/>
            <person name="Birren B."/>
            <person name="Lander E."/>
            <person name="Galagan J."/>
            <person name="Nusbaum C."/>
            <person name="Devon K."/>
            <person name="Ma L.-J."/>
            <person name="Jaffe D."/>
            <person name="Butler J."/>
            <person name="Alvarez P."/>
            <person name="Gnerre S."/>
            <person name="Grabherr M."/>
            <person name="Kleber M."/>
            <person name="Mauceli E."/>
            <person name="Brockman W."/>
            <person name="MacCallum I.A."/>
            <person name="Young S."/>
            <person name="LaButti K."/>
            <person name="DeCaprio D."/>
            <person name="Crawford M."/>
            <person name="Koehrsen M."/>
            <person name="Engels R."/>
            <person name="Montgomery P."/>
            <person name="Pearson M."/>
            <person name="Howarth C."/>
            <person name="Larson L."/>
            <person name="White J."/>
            <person name="O'Leary S."/>
            <person name="Kodira C."/>
            <person name="Zeng Q."/>
            <person name="Yandava C."/>
            <person name="Alvarado L."/>
            <person name="Kistler C."/>
            <person name="Shim W.-B."/>
            <person name="Kang S."/>
            <person name="Woloshuk C."/>
        </authorList>
    </citation>
    <scope>NUCLEOTIDE SEQUENCE</scope>
    <source>
        <strain evidence="1">4287</strain>
    </source>
</reference>
<proteinExistence type="predicted"/>
<dbReference type="VEuPathDB" id="FungiDB:FOXG_18139"/>
<dbReference type="AlphaFoldDB" id="A0A0J9UAM3"/>
<accession>A0A0J9UAM3</accession>
<name>A0A0J9UAM3_FUSO4</name>
<organism evidence="1 2">
    <name type="scientific">Fusarium oxysporum f. sp. lycopersici (strain 4287 / CBS 123668 / FGSC 9935 / NRRL 34936)</name>
    <name type="common">Fusarium vascular wilt of tomato</name>
    <dbReference type="NCBI Taxonomy" id="426428"/>
    <lineage>
        <taxon>Eukaryota</taxon>
        <taxon>Fungi</taxon>
        <taxon>Dikarya</taxon>
        <taxon>Ascomycota</taxon>
        <taxon>Pezizomycotina</taxon>
        <taxon>Sordariomycetes</taxon>
        <taxon>Hypocreomycetidae</taxon>
        <taxon>Hypocreales</taxon>
        <taxon>Nectriaceae</taxon>
        <taxon>Fusarium</taxon>
        <taxon>Fusarium oxysporum species complex</taxon>
    </lineage>
</organism>
<sequence length="71" mass="7842">MAISVVYEGSHDRLHSAVHPPSMIAHHLGNSPPTVLACLARFRDCQERLSGPEPPSVLWSACSKWRRPQGL</sequence>
<dbReference type="RefSeq" id="XP_018234384.1">
    <property type="nucleotide sequence ID" value="XM_018398185.1"/>
</dbReference>